<organism evidence="1">
    <name type="scientific">uncultured Caudovirales phage</name>
    <dbReference type="NCBI Taxonomy" id="2100421"/>
    <lineage>
        <taxon>Viruses</taxon>
        <taxon>Duplodnaviria</taxon>
        <taxon>Heunggongvirae</taxon>
        <taxon>Uroviricota</taxon>
        <taxon>Caudoviricetes</taxon>
        <taxon>Peduoviridae</taxon>
        <taxon>Maltschvirus</taxon>
        <taxon>Maltschvirus maltsch</taxon>
    </lineage>
</organism>
<accession>A0A6J5LW33</accession>
<proteinExistence type="predicted"/>
<evidence type="ECO:0000313" key="1">
    <source>
        <dbReference type="EMBL" id="CAB4137313.1"/>
    </source>
</evidence>
<reference evidence="1" key="1">
    <citation type="submission" date="2020-04" db="EMBL/GenBank/DDBJ databases">
        <authorList>
            <person name="Chiriac C."/>
            <person name="Salcher M."/>
            <person name="Ghai R."/>
            <person name="Kavagutti S V."/>
        </authorList>
    </citation>
    <scope>NUCLEOTIDE SEQUENCE</scope>
</reference>
<dbReference type="EMBL" id="LR796332">
    <property type="protein sequence ID" value="CAB4137313.1"/>
    <property type="molecule type" value="Genomic_DNA"/>
</dbReference>
<name>A0A6J5LW33_9CAUD</name>
<sequence length="325" mass="35638">MNSKQAIDKIMKILNLTPQKFYEAKTAQGMAVKIDGELELGAPIYVATEEGMIPAPDGTHMLEDGSEIEVSDGKISKIKVGNIESEVEEPEVSEEDMSQVELEFGDVKLKDGGIIRMEGEEPGVGILVKKVSYDGTLTALQDGEYETEGGKVISVVGGAISGYQTKAEKDAQGGKFTIAESAQGAKLESPTFDVGEPVEVVGEDGEKSKAPDGEHQVVLKDESGNENKIRFTTKDGIITERSNVEEEKMSEEKIAEIFASALRKLEDKIDRIVVKQQDLETSFNKFSKEPAGQRVFTQKTITEKAFEPNSRMDQFKKLREVLSHN</sequence>
<gene>
    <name evidence="1" type="ORF">UFOVP323_16</name>
</gene>
<protein>
    <submittedName>
        <fullName evidence="1">Uncharacterized protein</fullName>
    </submittedName>
</protein>